<feature type="transmembrane region" description="Helical" evidence="6">
    <location>
        <begin position="419"/>
        <end position="441"/>
    </location>
</feature>
<dbReference type="RefSeq" id="WP_191801878.1">
    <property type="nucleotide sequence ID" value="NZ_JACSQF010000004.1"/>
</dbReference>
<name>A0ABR8TWU9_9CELL</name>
<evidence type="ECO:0000256" key="5">
    <source>
        <dbReference type="SAM" id="MobiDB-lite"/>
    </source>
</evidence>
<keyword evidence="9" id="KW-1185">Reference proteome</keyword>
<comment type="caution">
    <text evidence="8">The sequence shown here is derived from an EMBL/GenBank/DDBJ whole genome shotgun (WGS) entry which is preliminary data.</text>
</comment>
<keyword evidence="3 6" id="KW-1133">Transmembrane helix</keyword>
<evidence type="ECO:0000256" key="1">
    <source>
        <dbReference type="ARBA" id="ARBA00004651"/>
    </source>
</evidence>
<keyword evidence="2 6" id="KW-0812">Transmembrane</keyword>
<feature type="transmembrane region" description="Helical" evidence="6">
    <location>
        <begin position="44"/>
        <end position="68"/>
    </location>
</feature>
<evidence type="ECO:0000256" key="2">
    <source>
        <dbReference type="ARBA" id="ARBA00022692"/>
    </source>
</evidence>
<proteinExistence type="predicted"/>
<dbReference type="Gene3D" id="1.20.1250.20">
    <property type="entry name" value="MFS general substrate transporter like domains"/>
    <property type="match status" value="2"/>
</dbReference>
<dbReference type="PANTHER" id="PTHR23514">
    <property type="entry name" value="BYPASS OF STOP CODON PROTEIN 6"/>
    <property type="match status" value="1"/>
</dbReference>
<feature type="transmembrane region" description="Helical" evidence="6">
    <location>
        <begin position="169"/>
        <end position="191"/>
    </location>
</feature>
<dbReference type="InterPro" id="IPR020846">
    <property type="entry name" value="MFS_dom"/>
</dbReference>
<dbReference type="Pfam" id="PF07690">
    <property type="entry name" value="MFS_1"/>
    <property type="match status" value="1"/>
</dbReference>
<feature type="transmembrane region" description="Helical" evidence="6">
    <location>
        <begin position="100"/>
        <end position="121"/>
    </location>
</feature>
<dbReference type="InterPro" id="IPR011701">
    <property type="entry name" value="MFS"/>
</dbReference>
<feature type="transmembrane region" description="Helical" evidence="6">
    <location>
        <begin position="75"/>
        <end position="94"/>
    </location>
</feature>
<sequence>MSGNLTVVRARWSLMALFALFGIVGTSWMTRLPSIRDALGVSSAQLGLILIVGAVGALFAVVSTGAIVSRFGSRSTLVAATALNLVALLLVAWGTAVGSVGIFAVGAFLNGVSGALMNVPINLNGALVEQQVGRAILPHFHAAFSIGAGAGALVGAAFSAAHIHISVQLVIVTVAVAVARGVTIGPATVFAPERRAGAEAASGVSPAELEHDLAESPAGAATEPAVSGAVVDEADGAAGAEAPPVAAGAGPARATGSSDGDSTARGAHVARDAAQKPPRRGAGMRSALSAWREPRTILIGLVLLASSLSEGSAGNWLSIAMVDGFEVREAVGAMAYGTFVGAMTVFRFAGTGLIDRFGRVTVLRASGVSALVGLLLFGLAPQIWLAWFGIVLWGCGAALANPIAIAAASDDPLRSPARVSVVTSFSSFAQLTAPPVLGLLADEIGGRYALLTICAAMVLSLALAGQVKPLPREARTLVPERA</sequence>
<feature type="transmembrane region" description="Helical" evidence="6">
    <location>
        <begin position="297"/>
        <end position="318"/>
    </location>
</feature>
<evidence type="ECO:0000256" key="6">
    <source>
        <dbReference type="SAM" id="Phobius"/>
    </source>
</evidence>
<feature type="transmembrane region" description="Helical" evidence="6">
    <location>
        <begin position="386"/>
        <end position="407"/>
    </location>
</feature>
<dbReference type="EMBL" id="JACSQF010000004">
    <property type="protein sequence ID" value="MBD7980261.1"/>
    <property type="molecule type" value="Genomic_DNA"/>
</dbReference>
<feature type="domain" description="Major facilitator superfamily (MFS) profile" evidence="7">
    <location>
        <begin position="1"/>
        <end position="472"/>
    </location>
</feature>
<evidence type="ECO:0000256" key="4">
    <source>
        <dbReference type="ARBA" id="ARBA00023136"/>
    </source>
</evidence>
<feature type="transmembrane region" description="Helical" evidence="6">
    <location>
        <begin position="447"/>
        <end position="465"/>
    </location>
</feature>
<dbReference type="PANTHER" id="PTHR23514:SF13">
    <property type="entry name" value="INNER MEMBRANE PROTEIN YBJJ"/>
    <property type="match status" value="1"/>
</dbReference>
<dbReference type="InterPro" id="IPR051788">
    <property type="entry name" value="MFS_Transporter"/>
</dbReference>
<evidence type="ECO:0000313" key="9">
    <source>
        <dbReference type="Proteomes" id="UP000655570"/>
    </source>
</evidence>
<evidence type="ECO:0000256" key="3">
    <source>
        <dbReference type="ARBA" id="ARBA00022989"/>
    </source>
</evidence>
<dbReference type="PROSITE" id="PS50850">
    <property type="entry name" value="MFS"/>
    <property type="match status" value="1"/>
</dbReference>
<evidence type="ECO:0000259" key="7">
    <source>
        <dbReference type="PROSITE" id="PS50850"/>
    </source>
</evidence>
<feature type="transmembrane region" description="Helical" evidence="6">
    <location>
        <begin position="12"/>
        <end position="32"/>
    </location>
</feature>
<comment type="subcellular location">
    <subcellularLocation>
        <location evidence="1">Cell membrane</location>
        <topology evidence="1">Multi-pass membrane protein</topology>
    </subcellularLocation>
</comment>
<dbReference type="Proteomes" id="UP000655570">
    <property type="component" value="Unassembled WGS sequence"/>
</dbReference>
<feature type="transmembrane region" description="Helical" evidence="6">
    <location>
        <begin position="361"/>
        <end position="380"/>
    </location>
</feature>
<feature type="transmembrane region" description="Helical" evidence="6">
    <location>
        <begin position="142"/>
        <end position="163"/>
    </location>
</feature>
<feature type="transmembrane region" description="Helical" evidence="6">
    <location>
        <begin position="330"/>
        <end position="349"/>
    </location>
</feature>
<organism evidence="8 9">
    <name type="scientific">Oerskovia merdavium</name>
    <dbReference type="NCBI Taxonomy" id="2762227"/>
    <lineage>
        <taxon>Bacteria</taxon>
        <taxon>Bacillati</taxon>
        <taxon>Actinomycetota</taxon>
        <taxon>Actinomycetes</taxon>
        <taxon>Micrococcales</taxon>
        <taxon>Cellulomonadaceae</taxon>
        <taxon>Oerskovia</taxon>
    </lineage>
</organism>
<keyword evidence="4 6" id="KW-0472">Membrane</keyword>
<gene>
    <name evidence="8" type="ORF">H9641_05955</name>
</gene>
<feature type="region of interest" description="Disordered" evidence="5">
    <location>
        <begin position="201"/>
        <end position="226"/>
    </location>
</feature>
<protein>
    <submittedName>
        <fullName evidence="8">MFS transporter</fullName>
    </submittedName>
</protein>
<feature type="region of interest" description="Disordered" evidence="5">
    <location>
        <begin position="240"/>
        <end position="287"/>
    </location>
</feature>
<feature type="compositionally biased region" description="Low complexity" evidence="5">
    <location>
        <begin position="240"/>
        <end position="252"/>
    </location>
</feature>
<dbReference type="SUPFAM" id="SSF103473">
    <property type="entry name" value="MFS general substrate transporter"/>
    <property type="match status" value="1"/>
</dbReference>
<evidence type="ECO:0000313" key="8">
    <source>
        <dbReference type="EMBL" id="MBD7980261.1"/>
    </source>
</evidence>
<accession>A0ABR8TWU9</accession>
<dbReference type="InterPro" id="IPR036259">
    <property type="entry name" value="MFS_trans_sf"/>
</dbReference>
<reference evidence="8 9" key="1">
    <citation type="submission" date="2020-08" db="EMBL/GenBank/DDBJ databases">
        <title>A Genomic Blueprint of the Chicken Gut Microbiome.</title>
        <authorList>
            <person name="Gilroy R."/>
            <person name="Ravi A."/>
            <person name="Getino M."/>
            <person name="Pursley I."/>
            <person name="Horton D.L."/>
            <person name="Alikhan N.-F."/>
            <person name="Baker D."/>
            <person name="Gharbi K."/>
            <person name="Hall N."/>
            <person name="Watson M."/>
            <person name="Adriaenssens E.M."/>
            <person name="Foster-Nyarko E."/>
            <person name="Jarju S."/>
            <person name="Secka A."/>
            <person name="Antonio M."/>
            <person name="Oren A."/>
            <person name="Chaudhuri R."/>
            <person name="La Ragione R.M."/>
            <person name="Hildebrand F."/>
            <person name="Pallen M.J."/>
        </authorList>
    </citation>
    <scope>NUCLEOTIDE SEQUENCE [LARGE SCALE GENOMIC DNA]</scope>
    <source>
        <strain evidence="8 9">Sa2CUA9</strain>
    </source>
</reference>